<dbReference type="Proteomes" id="UP000240811">
    <property type="component" value="Unassembled WGS sequence"/>
</dbReference>
<evidence type="ECO:0000313" key="6">
    <source>
        <dbReference type="EMBL" id="PTL86803.1"/>
    </source>
</evidence>
<evidence type="ECO:0000259" key="5">
    <source>
        <dbReference type="SMART" id="SM00563"/>
    </source>
</evidence>
<dbReference type="EMBL" id="PSQJ01000002">
    <property type="protein sequence ID" value="PTL86803.1"/>
    <property type="molecule type" value="Genomic_DNA"/>
</dbReference>
<dbReference type="GO" id="GO:0003841">
    <property type="term" value="F:1-acylglycerol-3-phosphate O-acyltransferase activity"/>
    <property type="evidence" value="ECO:0007669"/>
    <property type="project" value="TreeGrafter"/>
</dbReference>
<evidence type="ECO:0000256" key="2">
    <source>
        <dbReference type="ARBA" id="ARBA00022679"/>
    </source>
</evidence>
<evidence type="ECO:0000256" key="3">
    <source>
        <dbReference type="ARBA" id="ARBA00023315"/>
    </source>
</evidence>
<gene>
    <name evidence="6" type="ORF">C4617_03115</name>
</gene>
<keyword evidence="4" id="KW-0472">Membrane</keyword>
<organism evidence="6 7">
    <name type="scientific">Candidatus Liberibacter europaeus</name>
    <dbReference type="NCBI Taxonomy" id="744859"/>
    <lineage>
        <taxon>Bacteria</taxon>
        <taxon>Pseudomonadati</taxon>
        <taxon>Pseudomonadota</taxon>
        <taxon>Alphaproteobacteria</taxon>
        <taxon>Hyphomicrobiales</taxon>
        <taxon>Rhizobiaceae</taxon>
        <taxon>Liberibacter</taxon>
    </lineage>
</organism>
<sequence>MIFIRSLIFNILFFIHIFFVSLFFMMSYLFITRRQCLYIAKISTNINQLLLKYVTRTHVTIEGLDNIPKSGCIIAIKHQSSWDTIYFLTCVEDPIFILKHTVFYMPIIGLYCIKQGMIGVNRNSKNLNMKNIINRSREAVKNNRQLIIYPEGTRRSPGEATLYKKGISYIYDSLEVPVIPVVVHAGLFWPRGRFIRYPGHFKVRVLRPIPAKMPRQKFFEELKENMERESDKLLIETINDNPNLPLPTSAQIFYKKLSQ</sequence>
<comment type="caution">
    <text evidence="6">The sequence shown here is derived from an EMBL/GenBank/DDBJ whole genome shotgun (WGS) entry which is preliminary data.</text>
</comment>
<protein>
    <submittedName>
        <fullName evidence="6">1-acyl-sn-glycerol-3-phosphate acyltransferase</fullName>
    </submittedName>
</protein>
<feature type="transmembrane region" description="Helical" evidence="4">
    <location>
        <begin position="7"/>
        <end position="31"/>
    </location>
</feature>
<name>A0A2T4VYF4_9HYPH</name>
<keyword evidence="4" id="KW-0812">Transmembrane</keyword>
<dbReference type="CDD" id="cd07989">
    <property type="entry name" value="LPLAT_AGPAT-like"/>
    <property type="match status" value="1"/>
</dbReference>
<dbReference type="SUPFAM" id="SSF69593">
    <property type="entry name" value="Glycerol-3-phosphate (1)-acyltransferase"/>
    <property type="match status" value="1"/>
</dbReference>
<dbReference type="SMART" id="SM00563">
    <property type="entry name" value="PlsC"/>
    <property type="match status" value="1"/>
</dbReference>
<dbReference type="InterPro" id="IPR002123">
    <property type="entry name" value="Plipid/glycerol_acylTrfase"/>
</dbReference>
<dbReference type="Pfam" id="PF01553">
    <property type="entry name" value="Acyltransferase"/>
    <property type="match status" value="1"/>
</dbReference>
<comment type="pathway">
    <text evidence="1">Lipid metabolism.</text>
</comment>
<proteinExistence type="predicted"/>
<accession>A0A2T4VYF4</accession>
<evidence type="ECO:0000256" key="1">
    <source>
        <dbReference type="ARBA" id="ARBA00005189"/>
    </source>
</evidence>
<evidence type="ECO:0000256" key="4">
    <source>
        <dbReference type="SAM" id="Phobius"/>
    </source>
</evidence>
<keyword evidence="4" id="KW-1133">Transmembrane helix</keyword>
<reference evidence="7" key="1">
    <citation type="submission" date="2018-02" db="EMBL/GenBank/DDBJ databases">
        <title>Genome sequence of Candidatus Liberibacter europaeus.</title>
        <authorList>
            <person name="Frampton R.A."/>
            <person name="Thompson S.M."/>
            <person name="David C."/>
            <person name="Addison S.M."/>
            <person name="Smith G.R."/>
        </authorList>
    </citation>
    <scope>NUCLEOTIDE SEQUENCE [LARGE SCALE GENOMIC DNA]</scope>
</reference>
<keyword evidence="2 6" id="KW-0808">Transferase</keyword>
<keyword evidence="3 6" id="KW-0012">Acyltransferase</keyword>
<evidence type="ECO:0000313" key="7">
    <source>
        <dbReference type="Proteomes" id="UP000240811"/>
    </source>
</evidence>
<feature type="domain" description="Phospholipid/glycerol acyltransferase" evidence="5">
    <location>
        <begin position="72"/>
        <end position="186"/>
    </location>
</feature>
<dbReference type="GO" id="GO:0006654">
    <property type="term" value="P:phosphatidic acid biosynthetic process"/>
    <property type="evidence" value="ECO:0007669"/>
    <property type="project" value="TreeGrafter"/>
</dbReference>
<dbReference type="AlphaFoldDB" id="A0A2T4VYF4"/>
<dbReference type="PANTHER" id="PTHR10434">
    <property type="entry name" value="1-ACYL-SN-GLYCEROL-3-PHOSPHATE ACYLTRANSFERASE"/>
    <property type="match status" value="1"/>
</dbReference>
<dbReference type="PANTHER" id="PTHR10434:SF40">
    <property type="entry name" value="1-ACYL-SN-GLYCEROL-3-PHOSPHATE ACYLTRANSFERASE"/>
    <property type="match status" value="1"/>
</dbReference>